<comment type="caution">
    <text evidence="2">The sequence shown here is derived from an EMBL/GenBank/DDBJ whole genome shotgun (WGS) entry which is preliminary data.</text>
</comment>
<name>A0ABQ9UKS2_SAGOE</name>
<proteinExistence type="predicted"/>
<evidence type="ECO:0000313" key="2">
    <source>
        <dbReference type="EMBL" id="KAK2097375.1"/>
    </source>
</evidence>
<evidence type="ECO:0000256" key="1">
    <source>
        <dbReference type="SAM" id="MobiDB-lite"/>
    </source>
</evidence>
<dbReference type="EMBL" id="JASSZA010000011">
    <property type="protein sequence ID" value="KAK2097375.1"/>
    <property type="molecule type" value="Genomic_DNA"/>
</dbReference>
<dbReference type="Proteomes" id="UP001266305">
    <property type="component" value="Unassembled WGS sequence"/>
</dbReference>
<evidence type="ECO:0000313" key="3">
    <source>
        <dbReference type="Proteomes" id="UP001266305"/>
    </source>
</evidence>
<protein>
    <submittedName>
        <fullName evidence="2">Uncharacterized protein</fullName>
    </submittedName>
</protein>
<feature type="region of interest" description="Disordered" evidence="1">
    <location>
        <begin position="65"/>
        <end position="131"/>
    </location>
</feature>
<accession>A0ABQ9UKS2</accession>
<reference evidence="2 3" key="1">
    <citation type="submission" date="2023-05" db="EMBL/GenBank/DDBJ databases">
        <title>B98-5 Cell Line De Novo Hybrid Assembly: An Optical Mapping Approach.</title>
        <authorList>
            <person name="Kananen K."/>
            <person name="Auerbach J.A."/>
            <person name="Kautto E."/>
            <person name="Blachly J.S."/>
        </authorList>
    </citation>
    <scope>NUCLEOTIDE SEQUENCE [LARGE SCALE GENOMIC DNA]</scope>
    <source>
        <strain evidence="2">B95-8</strain>
        <tissue evidence="2">Cell line</tissue>
    </source>
</reference>
<gene>
    <name evidence="2" type="ORF">P7K49_022826</name>
</gene>
<organism evidence="2 3">
    <name type="scientific">Saguinus oedipus</name>
    <name type="common">Cotton-top tamarin</name>
    <name type="synonym">Oedipomidas oedipus</name>
    <dbReference type="NCBI Taxonomy" id="9490"/>
    <lineage>
        <taxon>Eukaryota</taxon>
        <taxon>Metazoa</taxon>
        <taxon>Chordata</taxon>
        <taxon>Craniata</taxon>
        <taxon>Vertebrata</taxon>
        <taxon>Euteleostomi</taxon>
        <taxon>Mammalia</taxon>
        <taxon>Eutheria</taxon>
        <taxon>Euarchontoglires</taxon>
        <taxon>Primates</taxon>
        <taxon>Haplorrhini</taxon>
        <taxon>Platyrrhini</taxon>
        <taxon>Cebidae</taxon>
        <taxon>Callitrichinae</taxon>
        <taxon>Saguinus</taxon>
    </lineage>
</organism>
<sequence length="297" mass="30129">MPGSTRFPGHLGLGMRLPLLQAKARPVHLLRTSRSRASAFKQKVRGPRAALSLPCVPNRRRRIVPAQGEPEPGSWQLESRPGGGGCRLVPAPAVASEGEGVPAPPLDPPRARSQAAGPRGAEQKPGAHGLSGARAGMRALLPPPLPGSGGLGGGAVGGQGAGAGQGAALPASRAPLLLVVLVLGAYCLRALPGRCPPAARAPGPAPAPAEPSSSVRRPGATDLPVAIGPGRRRFPQALIVGVKKVPAAAPRPPLLRQVLRARPRLVSVSTLTRPPGPLPCAPRLAPSWGGYRGMVSG</sequence>
<keyword evidence="3" id="KW-1185">Reference proteome</keyword>
<feature type="region of interest" description="Disordered" evidence="1">
    <location>
        <begin position="198"/>
        <end position="228"/>
    </location>
</feature>